<name>A0A3S0N4V9_9FLAO</name>
<organism evidence="1 2">
    <name type="scientific">Chryseobacterium arthrosphaerae</name>
    <dbReference type="NCBI Taxonomy" id="651561"/>
    <lineage>
        <taxon>Bacteria</taxon>
        <taxon>Pseudomonadati</taxon>
        <taxon>Bacteroidota</taxon>
        <taxon>Flavobacteriia</taxon>
        <taxon>Flavobacteriales</taxon>
        <taxon>Weeksellaceae</taxon>
        <taxon>Chryseobacterium group</taxon>
        <taxon>Chryseobacterium</taxon>
    </lineage>
</organism>
<protein>
    <submittedName>
        <fullName evidence="1">Uncharacterized protein</fullName>
    </submittedName>
</protein>
<reference evidence="1 2" key="1">
    <citation type="submission" date="2018-12" db="EMBL/GenBank/DDBJ databases">
        <title>Draft Genome Sequence of Chryseobacterium arthrosphaerae strain ED882-96 Isolated from the Blood of a Patient with Liver Cirrhosis in Taiwan.</title>
        <authorList>
            <person name="Lin J.-N."/>
            <person name="Lai C.-H."/>
            <person name="Yang C.-H."/>
            <person name="Huang Y.-H."/>
        </authorList>
    </citation>
    <scope>NUCLEOTIDE SEQUENCE [LARGE SCALE GENOMIC DNA]</scope>
    <source>
        <strain evidence="1 2">ED882-96</strain>
    </source>
</reference>
<proteinExistence type="predicted"/>
<dbReference type="EMBL" id="RYFC01000003">
    <property type="protein sequence ID" value="RTZ46131.1"/>
    <property type="molecule type" value="Genomic_DNA"/>
</dbReference>
<comment type="caution">
    <text evidence="1">The sequence shown here is derived from an EMBL/GenBank/DDBJ whole genome shotgun (WGS) entry which is preliminary data.</text>
</comment>
<dbReference type="Proteomes" id="UP000276953">
    <property type="component" value="Unassembled WGS sequence"/>
</dbReference>
<gene>
    <name evidence="1" type="ORF">EJ377_16825</name>
</gene>
<sequence length="73" mass="8168">MGYLQSVDTADGTAVFHPLQLPPTQKARAEAYIQVRDVYQQLYTKEAQHQLNTKKKGKTLTDCTMPLSKGMAI</sequence>
<accession>A0A3S0N4V9</accession>
<evidence type="ECO:0000313" key="1">
    <source>
        <dbReference type="EMBL" id="RTZ46131.1"/>
    </source>
</evidence>
<evidence type="ECO:0000313" key="2">
    <source>
        <dbReference type="Proteomes" id="UP000276953"/>
    </source>
</evidence>
<dbReference type="AlphaFoldDB" id="A0A3S0N4V9"/>